<dbReference type="PANTHER" id="PTHR14359">
    <property type="entry name" value="HOMO-OLIGOMERIC FLAVIN CONTAINING CYS DECARBOXYLASE FAMILY"/>
    <property type="match status" value="1"/>
</dbReference>
<dbReference type="Gene3D" id="3.40.50.1950">
    <property type="entry name" value="Flavin prenyltransferase-like"/>
    <property type="match status" value="1"/>
</dbReference>
<dbReference type="GO" id="GO:0046872">
    <property type="term" value="F:metal ion binding"/>
    <property type="evidence" value="ECO:0007669"/>
    <property type="project" value="UniProtKB-KW"/>
</dbReference>
<feature type="domain" description="DNA/pantothenate metabolism flavoprotein C-terminal" evidence="6">
    <location>
        <begin position="201"/>
        <end position="409"/>
    </location>
</feature>
<dbReference type="SUPFAM" id="SSF52507">
    <property type="entry name" value="Homo-oligomeric flavin-containing Cys decarboxylases, HFCD"/>
    <property type="match status" value="1"/>
</dbReference>
<dbReference type="OrthoDB" id="9802554at2"/>
<keyword evidence="3 4" id="KW-0288">FMN</keyword>
<dbReference type="EMBL" id="CP020370">
    <property type="protein sequence ID" value="AUB83099.1"/>
    <property type="molecule type" value="Genomic_DNA"/>
</dbReference>
<protein>
    <recommendedName>
        <fullName evidence="3">Coenzyme A biosynthesis bifunctional protein CoaBC</fullName>
    </recommendedName>
    <alternativeName>
        <fullName evidence="3">DNA/pantothenate metabolism flavoprotein</fullName>
    </alternativeName>
    <alternativeName>
        <fullName evidence="3">Phosphopantothenoylcysteine synthetase/decarboxylase</fullName>
        <shortName evidence="3">PPCS-PPCDC</shortName>
    </alternativeName>
    <domain>
        <recommendedName>
            <fullName evidence="3">Phosphopantothenoylcysteine decarboxylase</fullName>
            <shortName evidence="3">PPC decarboxylase</shortName>
            <shortName evidence="3">PPC-DC</shortName>
            <ecNumber evidence="3">4.1.1.36</ecNumber>
        </recommendedName>
        <alternativeName>
            <fullName evidence="3">CoaC</fullName>
        </alternativeName>
    </domain>
    <domain>
        <recommendedName>
            <fullName evidence="3">Phosphopantothenate--cysteine ligase</fullName>
            <ecNumber evidence="3">6.3.2.5</ecNumber>
        </recommendedName>
        <alternativeName>
            <fullName evidence="3">CoaB</fullName>
        </alternativeName>
        <alternativeName>
            <fullName evidence="3">Phosphopantothenoylcysteine synthetase</fullName>
            <shortName evidence="3">PPC synthetase</shortName>
            <shortName evidence="3">PPC-S</shortName>
        </alternativeName>
    </domain>
</protein>
<dbReference type="NCBIfam" id="TIGR00521">
    <property type="entry name" value="coaBC_dfp"/>
    <property type="match status" value="1"/>
</dbReference>
<organism evidence="7 8">
    <name type="scientific">Candidatus Thiodictyon syntrophicum</name>
    <dbReference type="NCBI Taxonomy" id="1166950"/>
    <lineage>
        <taxon>Bacteria</taxon>
        <taxon>Pseudomonadati</taxon>
        <taxon>Pseudomonadota</taxon>
        <taxon>Gammaproteobacteria</taxon>
        <taxon>Chromatiales</taxon>
        <taxon>Chromatiaceae</taxon>
        <taxon>Thiodictyon</taxon>
    </lineage>
</organism>
<dbReference type="Gene3D" id="3.40.50.10300">
    <property type="entry name" value="CoaB-like"/>
    <property type="match status" value="1"/>
</dbReference>
<keyword evidence="8" id="KW-1185">Reference proteome</keyword>
<dbReference type="EC" id="6.3.2.5" evidence="3"/>
<evidence type="ECO:0000256" key="3">
    <source>
        <dbReference type="HAMAP-Rule" id="MF_02225"/>
    </source>
</evidence>
<feature type="binding site" evidence="3">
    <location>
        <position position="304"/>
    </location>
    <ligand>
        <name>CTP</name>
        <dbReference type="ChEBI" id="CHEBI:37563"/>
    </ligand>
</feature>
<evidence type="ECO:0000256" key="2">
    <source>
        <dbReference type="ARBA" id="ARBA00023239"/>
    </source>
</evidence>
<evidence type="ECO:0000256" key="4">
    <source>
        <dbReference type="RuleBase" id="RU364078"/>
    </source>
</evidence>
<dbReference type="GO" id="GO:0004632">
    <property type="term" value="F:phosphopantothenate--cysteine ligase activity"/>
    <property type="evidence" value="ECO:0007669"/>
    <property type="project" value="UniProtKB-UniRule"/>
</dbReference>
<comment type="pathway">
    <text evidence="3 4">Cofactor biosynthesis; coenzyme A biosynthesis; CoA from (R)-pantothenate: step 3/5.</text>
</comment>
<dbReference type="InterPro" id="IPR007085">
    <property type="entry name" value="DNA/pantothenate-metab_flavo_C"/>
</dbReference>
<dbReference type="GO" id="GO:0071513">
    <property type="term" value="C:phosphopantothenoylcysteine decarboxylase complex"/>
    <property type="evidence" value="ECO:0007669"/>
    <property type="project" value="TreeGrafter"/>
</dbReference>
<dbReference type="Pfam" id="PF04127">
    <property type="entry name" value="DFP"/>
    <property type="match status" value="1"/>
</dbReference>
<dbReference type="InterPro" id="IPR003382">
    <property type="entry name" value="Flavoprotein"/>
</dbReference>
<comment type="caution">
    <text evidence="3">Lacks conserved residue(s) required for the propagation of feature annotation.</text>
</comment>
<keyword evidence="3" id="KW-0511">Multifunctional enzyme</keyword>
<feature type="region of interest" description="Phosphopantothenoylcysteine decarboxylase" evidence="3">
    <location>
        <begin position="1"/>
        <end position="205"/>
    </location>
</feature>
<dbReference type="InterPro" id="IPR036551">
    <property type="entry name" value="Flavin_trans-like"/>
</dbReference>
<comment type="cofactor">
    <cofactor evidence="3">
        <name>Mg(2+)</name>
        <dbReference type="ChEBI" id="CHEBI:18420"/>
    </cofactor>
</comment>
<feature type="domain" description="Flavoprotein" evidence="5">
    <location>
        <begin position="8"/>
        <end position="178"/>
    </location>
</feature>
<keyword evidence="3" id="KW-0479">Metal-binding</keyword>
<dbReference type="Pfam" id="PF02441">
    <property type="entry name" value="Flavoprotein"/>
    <property type="match status" value="1"/>
</dbReference>
<comment type="similarity">
    <text evidence="3 4">In the C-terminal section; belongs to the PPC synthetase family.</text>
</comment>
<keyword evidence="3" id="KW-0460">Magnesium</keyword>
<evidence type="ECO:0000256" key="1">
    <source>
        <dbReference type="ARBA" id="ARBA00022793"/>
    </source>
</evidence>
<sequence length="415" mass="42874">MAPLPDVQVLLGVSGGIAAYKAADLVRRLRERGCAVRVVMTAAATAFVSPLTFQALSGHPVGTGLLDPAAEAGMGHIELARWADLVLMAPATADLIARLAAGLADDLPTTLVLATSAPLYLAPAMNQQMWRHPATQENLARLRGRGVRILGPAQGSQACGDLGPGRMLEPTQIVEALLADRSAAGAETGTDPRSAPGPGPLAGVRALVTAGPTREPLDPVRYLGNRSSGRMGYAVAAALAGLGAVVTLVSGPTALPTPAGVARIDVETAAEMHAAVLGRVGAADLFVAAAAVADYRPAAPVAQKIKKADTQLIVHLVRNPDILAAVAALPDPPFTVGFAAETERVEEQARTKLLAKGLCMIAANQVGAEQGGFERDENALIVLWADGRRDFPMMPKTRLAGELAQLIAERYVASP</sequence>
<dbReference type="KEGG" id="tsy:THSYN_20550"/>
<feature type="active site" description="Proton donor" evidence="3">
    <location>
        <position position="159"/>
    </location>
</feature>
<comment type="pathway">
    <text evidence="3 4">Cofactor biosynthesis; coenzyme A biosynthesis; CoA from (R)-pantothenate: step 2/5.</text>
</comment>
<dbReference type="EC" id="4.1.1.36" evidence="3"/>
<comment type="catalytic activity">
    <reaction evidence="3 4">
        <text>N-[(R)-4-phosphopantothenoyl]-L-cysteine + H(+) = (R)-4'-phosphopantetheine + CO2</text>
        <dbReference type="Rhea" id="RHEA:16793"/>
        <dbReference type="ChEBI" id="CHEBI:15378"/>
        <dbReference type="ChEBI" id="CHEBI:16526"/>
        <dbReference type="ChEBI" id="CHEBI:59458"/>
        <dbReference type="ChEBI" id="CHEBI:61723"/>
        <dbReference type="EC" id="4.1.1.36"/>
    </reaction>
</comment>
<accession>A0A2K8UCE4</accession>
<feature type="region of interest" description="Phosphopantothenate--cysteine ligase" evidence="3">
    <location>
        <begin position="206"/>
        <end position="415"/>
    </location>
</feature>
<dbReference type="InterPro" id="IPR005252">
    <property type="entry name" value="CoaBC"/>
</dbReference>
<dbReference type="PANTHER" id="PTHR14359:SF6">
    <property type="entry name" value="PHOSPHOPANTOTHENOYLCYSTEINE DECARBOXYLASE"/>
    <property type="match status" value="1"/>
</dbReference>
<evidence type="ECO:0000313" key="8">
    <source>
        <dbReference type="Proteomes" id="UP000232638"/>
    </source>
</evidence>
<comment type="function">
    <text evidence="3">Catalyzes two sequential steps in the biosynthesis of coenzyme A. In the first step cysteine is conjugated to 4'-phosphopantothenate to form 4-phosphopantothenoylcysteine. In the second step the latter compound is decarboxylated to form 4'-phosphopantotheine.</text>
</comment>
<keyword evidence="3 4" id="KW-0285">Flavoprotein</keyword>
<dbReference type="AlphaFoldDB" id="A0A2K8UCE4"/>
<feature type="binding site" evidence="3">
    <location>
        <position position="338"/>
    </location>
    <ligand>
        <name>CTP</name>
        <dbReference type="ChEBI" id="CHEBI:37563"/>
    </ligand>
</feature>
<comment type="cofactor">
    <cofactor evidence="3">
        <name>FMN</name>
        <dbReference type="ChEBI" id="CHEBI:58210"/>
    </cofactor>
    <text evidence="3">Binds 1 FMN per subunit.</text>
</comment>
<proteinExistence type="inferred from homology"/>
<evidence type="ECO:0000259" key="6">
    <source>
        <dbReference type="Pfam" id="PF04127"/>
    </source>
</evidence>
<keyword evidence="2 3" id="KW-0456">Lyase</keyword>
<gene>
    <name evidence="3" type="primary">coaBC</name>
    <name evidence="7" type="ORF">THSYN_20550</name>
</gene>
<dbReference type="InterPro" id="IPR035929">
    <property type="entry name" value="CoaB-like_sf"/>
</dbReference>
<reference evidence="7 8" key="1">
    <citation type="submission" date="2017-03" db="EMBL/GenBank/DDBJ databases">
        <title>Complete genome sequence of Candidatus 'Thiodictyon syntrophicum' sp. nov. strain Cad16T, a photolithoautotroph purple sulfur bacterium isolated from an alpine meromictic lake.</title>
        <authorList>
            <person name="Luedin S.M."/>
            <person name="Pothier J.F."/>
            <person name="Danza F."/>
            <person name="Storelli N."/>
            <person name="Wittwer M."/>
            <person name="Tonolla M."/>
        </authorList>
    </citation>
    <scope>NUCLEOTIDE SEQUENCE [LARGE SCALE GENOMIC DNA]</scope>
    <source>
        <strain evidence="7 8">Cad16T</strain>
    </source>
</reference>
<feature type="binding site" evidence="3">
    <location>
        <begin position="320"/>
        <end position="323"/>
    </location>
    <ligand>
        <name>CTP</name>
        <dbReference type="ChEBI" id="CHEBI:37563"/>
    </ligand>
</feature>
<name>A0A2K8UCE4_9GAMM</name>
<comment type="function">
    <text evidence="4">Catalyzes two steps in the biosynthesis of coenzyme A. In the first step cysteine is conjugated to 4'-phosphopantothenate to form 4-phosphopantothenoylcysteine, in the latter compound is decarboxylated to form 4'-phosphopantotheine.</text>
</comment>
<feature type="binding site" evidence="3">
    <location>
        <position position="352"/>
    </location>
    <ligand>
        <name>CTP</name>
        <dbReference type="ChEBI" id="CHEBI:37563"/>
    </ligand>
</feature>
<comment type="catalytic activity">
    <reaction evidence="3 4">
        <text>(R)-4'-phosphopantothenate + L-cysteine + CTP = N-[(R)-4-phosphopantothenoyl]-L-cysteine + CMP + diphosphate + H(+)</text>
        <dbReference type="Rhea" id="RHEA:19397"/>
        <dbReference type="ChEBI" id="CHEBI:10986"/>
        <dbReference type="ChEBI" id="CHEBI:15378"/>
        <dbReference type="ChEBI" id="CHEBI:33019"/>
        <dbReference type="ChEBI" id="CHEBI:35235"/>
        <dbReference type="ChEBI" id="CHEBI:37563"/>
        <dbReference type="ChEBI" id="CHEBI:59458"/>
        <dbReference type="ChEBI" id="CHEBI:60377"/>
        <dbReference type="EC" id="6.3.2.5"/>
    </reaction>
</comment>
<feature type="binding site" evidence="3">
    <location>
        <position position="294"/>
    </location>
    <ligand>
        <name>CTP</name>
        <dbReference type="ChEBI" id="CHEBI:37563"/>
    </ligand>
</feature>
<keyword evidence="1 3" id="KW-0210">Decarboxylase</keyword>
<dbReference type="GO" id="GO:0015941">
    <property type="term" value="P:pantothenate catabolic process"/>
    <property type="evidence" value="ECO:0007669"/>
    <property type="project" value="InterPro"/>
</dbReference>
<evidence type="ECO:0000313" key="7">
    <source>
        <dbReference type="EMBL" id="AUB83099.1"/>
    </source>
</evidence>
<dbReference type="SUPFAM" id="SSF102645">
    <property type="entry name" value="CoaB-like"/>
    <property type="match status" value="1"/>
</dbReference>
<dbReference type="HAMAP" id="MF_02225">
    <property type="entry name" value="CoaBC"/>
    <property type="match status" value="1"/>
</dbReference>
<dbReference type="RefSeq" id="WP_100920797.1">
    <property type="nucleotide sequence ID" value="NZ_CP020370.1"/>
</dbReference>
<dbReference type="GO" id="GO:0015937">
    <property type="term" value="P:coenzyme A biosynthetic process"/>
    <property type="evidence" value="ECO:0007669"/>
    <property type="project" value="UniProtKB-UniRule"/>
</dbReference>
<comment type="similarity">
    <text evidence="3 4">In the N-terminal section; belongs to the HFCD (homo-oligomeric flavin containing Cys decarboxylase) superfamily.</text>
</comment>
<dbReference type="Proteomes" id="UP000232638">
    <property type="component" value="Chromosome"/>
</dbReference>
<dbReference type="GO" id="GO:0004633">
    <property type="term" value="F:phosphopantothenoylcysteine decarboxylase activity"/>
    <property type="evidence" value="ECO:0007669"/>
    <property type="project" value="UniProtKB-UniRule"/>
</dbReference>
<evidence type="ECO:0000259" key="5">
    <source>
        <dbReference type="Pfam" id="PF02441"/>
    </source>
</evidence>
<dbReference type="UniPathway" id="UPA00241">
    <property type="reaction ID" value="UER00353"/>
</dbReference>
<keyword evidence="3 4" id="KW-0436">Ligase</keyword>
<dbReference type="GO" id="GO:0010181">
    <property type="term" value="F:FMN binding"/>
    <property type="evidence" value="ECO:0007669"/>
    <property type="project" value="UniProtKB-UniRule"/>
</dbReference>
<feature type="binding site" evidence="3">
    <location>
        <position position="356"/>
    </location>
    <ligand>
        <name>CTP</name>
        <dbReference type="ChEBI" id="CHEBI:37563"/>
    </ligand>
</feature>